<dbReference type="InterPro" id="IPR038501">
    <property type="entry name" value="Spore_GerAC_C_sf"/>
</dbReference>
<evidence type="ECO:0000313" key="10">
    <source>
        <dbReference type="EMBL" id="SDP53581.1"/>
    </source>
</evidence>
<evidence type="ECO:0000256" key="6">
    <source>
        <dbReference type="ARBA" id="ARBA00023139"/>
    </source>
</evidence>
<organism evidence="10 11">
    <name type="scientific">Clostridium gasigenes</name>
    <dbReference type="NCBI Taxonomy" id="94869"/>
    <lineage>
        <taxon>Bacteria</taxon>
        <taxon>Bacillati</taxon>
        <taxon>Bacillota</taxon>
        <taxon>Clostridia</taxon>
        <taxon>Eubacteriales</taxon>
        <taxon>Clostridiaceae</taxon>
        <taxon>Clostridium</taxon>
    </lineage>
</organism>
<keyword evidence="11" id="KW-1185">Reference proteome</keyword>
<dbReference type="GO" id="GO:0016020">
    <property type="term" value="C:membrane"/>
    <property type="evidence" value="ECO:0007669"/>
    <property type="project" value="UniProtKB-SubCell"/>
</dbReference>
<keyword evidence="5" id="KW-0472">Membrane</keyword>
<dbReference type="STRING" id="94869.SAMN04488529_10749"/>
<dbReference type="AlphaFoldDB" id="A0A1H0TIB2"/>
<dbReference type="NCBIfam" id="TIGR02887">
    <property type="entry name" value="spore_ger_x_C"/>
    <property type="match status" value="1"/>
</dbReference>
<feature type="domain" description="Spore germination GerAC-like C-terminal" evidence="8">
    <location>
        <begin position="206"/>
        <end position="363"/>
    </location>
</feature>
<gene>
    <name evidence="10" type="ORF">SAMN04488529_10749</name>
</gene>
<evidence type="ECO:0000256" key="7">
    <source>
        <dbReference type="ARBA" id="ARBA00023288"/>
    </source>
</evidence>
<dbReference type="InterPro" id="IPR008844">
    <property type="entry name" value="Spore_GerAC-like"/>
</dbReference>
<evidence type="ECO:0000256" key="2">
    <source>
        <dbReference type="ARBA" id="ARBA00007886"/>
    </source>
</evidence>
<dbReference type="PROSITE" id="PS51257">
    <property type="entry name" value="PROKAR_LIPOPROTEIN"/>
    <property type="match status" value="1"/>
</dbReference>
<dbReference type="Gene3D" id="3.30.300.210">
    <property type="entry name" value="Nutrient germinant receptor protein C, domain 3"/>
    <property type="match status" value="1"/>
</dbReference>
<proteinExistence type="inferred from homology"/>
<evidence type="ECO:0000256" key="4">
    <source>
        <dbReference type="ARBA" id="ARBA00022729"/>
    </source>
</evidence>
<dbReference type="OrthoDB" id="1880153at2"/>
<evidence type="ECO:0000256" key="3">
    <source>
        <dbReference type="ARBA" id="ARBA00022544"/>
    </source>
</evidence>
<reference evidence="10 11" key="1">
    <citation type="submission" date="2016-10" db="EMBL/GenBank/DDBJ databases">
        <authorList>
            <person name="de Groot N.N."/>
        </authorList>
    </citation>
    <scope>NUCLEOTIDE SEQUENCE [LARGE SCALE GENOMIC DNA]</scope>
    <source>
        <strain evidence="10 11">DSM 12272</strain>
    </source>
</reference>
<comment type="subcellular location">
    <subcellularLocation>
        <location evidence="1">Membrane</location>
        <topology evidence="1">Lipid-anchor</topology>
    </subcellularLocation>
</comment>
<name>A0A1H0TIB2_9CLOT</name>
<keyword evidence="4" id="KW-0732">Signal</keyword>
<dbReference type="Proteomes" id="UP000198597">
    <property type="component" value="Unassembled WGS sequence"/>
</dbReference>
<evidence type="ECO:0000256" key="5">
    <source>
        <dbReference type="ARBA" id="ARBA00023136"/>
    </source>
</evidence>
<dbReference type="Pfam" id="PF05504">
    <property type="entry name" value="Spore_GerAC"/>
    <property type="match status" value="1"/>
</dbReference>
<comment type="similarity">
    <text evidence="2">Belongs to the GerABKC lipoprotein family.</text>
</comment>
<dbReference type="PANTHER" id="PTHR35789:SF1">
    <property type="entry name" value="SPORE GERMINATION PROTEIN B3"/>
    <property type="match status" value="1"/>
</dbReference>
<protein>
    <submittedName>
        <fullName evidence="10">Germination protein, Ger(X)C family</fullName>
    </submittedName>
</protein>
<keyword evidence="6" id="KW-0564">Palmitate</keyword>
<dbReference type="GO" id="GO:0009847">
    <property type="term" value="P:spore germination"/>
    <property type="evidence" value="ECO:0007669"/>
    <property type="project" value="InterPro"/>
</dbReference>
<keyword evidence="7" id="KW-0449">Lipoprotein</keyword>
<dbReference type="Pfam" id="PF25198">
    <property type="entry name" value="Spore_GerAC_N"/>
    <property type="match status" value="1"/>
</dbReference>
<evidence type="ECO:0000259" key="9">
    <source>
        <dbReference type="Pfam" id="PF25198"/>
    </source>
</evidence>
<accession>A0A1H0TIB2</accession>
<keyword evidence="3" id="KW-0309">Germination</keyword>
<sequence>MKKLIKVFIILLIPLILTGCFNYQDINKVTFATSVIFDTDDFGNAVVYLDCIKPYRSTNESSDKGRRIIYKGVGKTTLESIRDISVASSFNINYSQSRAYIFTEKAARGGIKKYLDLINNNQQFQIKPSMFVYYGNVQDLLEITSGDEEYLGLYLNDLSHKNKYNPRAMEENVNEYLNESLMGSNTNILGVIQIRKDVLDKKVEINGGAIMKDNVLIKRIEAKDSLSYNFLINEVKGGTLEMANPQSRDGFITLEILESNTISDIEYDGENIKLIKDIDMRVSIGEAQGNLILDKDLLDYIKDNKEEEIKSRLTEVFEKYKTEDLDIFNIERLIEIKYPHKVIENPLSKTKLDLNINLMIDGSGTVKNSL</sequence>
<evidence type="ECO:0000313" key="11">
    <source>
        <dbReference type="Proteomes" id="UP000198597"/>
    </source>
</evidence>
<dbReference type="RefSeq" id="WP_089970245.1">
    <property type="nucleotide sequence ID" value="NZ_FNJM01000007.1"/>
</dbReference>
<dbReference type="InterPro" id="IPR046953">
    <property type="entry name" value="Spore_GerAC-like_C"/>
</dbReference>
<feature type="domain" description="Spore germination protein N-terminal" evidence="9">
    <location>
        <begin position="22"/>
        <end position="192"/>
    </location>
</feature>
<dbReference type="InterPro" id="IPR057336">
    <property type="entry name" value="GerAC_N"/>
</dbReference>
<evidence type="ECO:0000259" key="8">
    <source>
        <dbReference type="Pfam" id="PF05504"/>
    </source>
</evidence>
<evidence type="ECO:0000256" key="1">
    <source>
        <dbReference type="ARBA" id="ARBA00004635"/>
    </source>
</evidence>
<dbReference type="PANTHER" id="PTHR35789">
    <property type="entry name" value="SPORE GERMINATION PROTEIN B3"/>
    <property type="match status" value="1"/>
</dbReference>
<dbReference type="EMBL" id="FNJM01000007">
    <property type="protein sequence ID" value="SDP53581.1"/>
    <property type="molecule type" value="Genomic_DNA"/>
</dbReference>